<organism evidence="2">
    <name type="scientific">Tanacetum cinerariifolium</name>
    <name type="common">Dalmatian daisy</name>
    <name type="synonym">Chrysanthemum cinerariifolium</name>
    <dbReference type="NCBI Taxonomy" id="118510"/>
    <lineage>
        <taxon>Eukaryota</taxon>
        <taxon>Viridiplantae</taxon>
        <taxon>Streptophyta</taxon>
        <taxon>Embryophyta</taxon>
        <taxon>Tracheophyta</taxon>
        <taxon>Spermatophyta</taxon>
        <taxon>Magnoliopsida</taxon>
        <taxon>eudicotyledons</taxon>
        <taxon>Gunneridae</taxon>
        <taxon>Pentapetalae</taxon>
        <taxon>asterids</taxon>
        <taxon>campanulids</taxon>
        <taxon>Asterales</taxon>
        <taxon>Asteraceae</taxon>
        <taxon>Asteroideae</taxon>
        <taxon>Anthemideae</taxon>
        <taxon>Anthemidinae</taxon>
        <taxon>Tanacetum</taxon>
    </lineage>
</organism>
<name>A0A699QJ57_TANCI</name>
<feature type="region of interest" description="Disordered" evidence="1">
    <location>
        <begin position="135"/>
        <end position="159"/>
    </location>
</feature>
<reference evidence="2" key="1">
    <citation type="journal article" date="2019" name="Sci. Rep.">
        <title>Draft genome of Tanacetum cinerariifolium, the natural source of mosquito coil.</title>
        <authorList>
            <person name="Yamashiro T."/>
            <person name="Shiraishi A."/>
            <person name="Satake H."/>
            <person name="Nakayama K."/>
        </authorList>
    </citation>
    <scope>NUCLEOTIDE SEQUENCE</scope>
</reference>
<dbReference type="EMBL" id="BKCJ011026479">
    <property type="protein sequence ID" value="GFC69898.1"/>
    <property type="molecule type" value="Genomic_DNA"/>
</dbReference>
<evidence type="ECO:0000313" key="2">
    <source>
        <dbReference type="EMBL" id="GFC69898.1"/>
    </source>
</evidence>
<evidence type="ECO:0000256" key="1">
    <source>
        <dbReference type="SAM" id="MobiDB-lite"/>
    </source>
</evidence>
<sequence>SRSLQFCLGPQRGGCPTLDSPGVHRLRDAGRSGRERTAGLWPERARQRPLPLRTRRRLRPLPWHRLSRPDRHRRIAAPGRRNSPDDRRAQTHLPDQAVRLRPWPARLGTGTGARWPDHAGGDQSCHFHFRRLHRRPPIDRHPGAGHAATVTHRARQGPRPVECSVVQPLQPFRADSLERAHHHAGRAARLRQRVFRRHLWQIGRSVDAQSVARKRRAVAHRGRLARGLAQPSARHRQNTRLAPGVGATLRDDGVQPLSQKLRRS</sequence>
<accession>A0A699QJ57</accession>
<protein>
    <submittedName>
        <fullName evidence="2">Uncharacterized protein</fullName>
    </submittedName>
</protein>
<dbReference type="AlphaFoldDB" id="A0A699QJ57"/>
<gene>
    <name evidence="2" type="ORF">Tci_841868</name>
</gene>
<proteinExistence type="predicted"/>
<feature type="region of interest" description="Disordered" evidence="1">
    <location>
        <begin position="244"/>
        <end position="264"/>
    </location>
</feature>
<feature type="non-terminal residue" evidence="2">
    <location>
        <position position="1"/>
    </location>
</feature>
<comment type="caution">
    <text evidence="2">The sequence shown here is derived from an EMBL/GenBank/DDBJ whole genome shotgun (WGS) entry which is preliminary data.</text>
</comment>